<dbReference type="Proteomes" id="UP001140091">
    <property type="component" value="Unassembled WGS sequence"/>
</dbReference>
<evidence type="ECO:0008006" key="3">
    <source>
        <dbReference type="Google" id="ProtNLM"/>
    </source>
</evidence>
<evidence type="ECO:0000313" key="2">
    <source>
        <dbReference type="Proteomes" id="UP001140091"/>
    </source>
</evidence>
<reference evidence="1" key="1">
    <citation type="submission" date="2022-06" db="EMBL/GenBank/DDBJ databases">
        <title>Genome Sequence of Candolleomyces eurysporus.</title>
        <authorList>
            <person name="Buettner E."/>
        </authorList>
    </citation>
    <scope>NUCLEOTIDE SEQUENCE</scope>
    <source>
        <strain evidence="1">VTCC 930004</strain>
    </source>
</reference>
<protein>
    <recommendedName>
        <fullName evidence="3">F-box domain-containing protein</fullName>
    </recommendedName>
</protein>
<accession>A0A9W8JBB7</accession>
<organism evidence="1 2">
    <name type="scientific">Candolleomyces eurysporus</name>
    <dbReference type="NCBI Taxonomy" id="2828524"/>
    <lineage>
        <taxon>Eukaryota</taxon>
        <taxon>Fungi</taxon>
        <taxon>Dikarya</taxon>
        <taxon>Basidiomycota</taxon>
        <taxon>Agaricomycotina</taxon>
        <taxon>Agaricomycetes</taxon>
        <taxon>Agaricomycetidae</taxon>
        <taxon>Agaricales</taxon>
        <taxon>Agaricineae</taxon>
        <taxon>Psathyrellaceae</taxon>
        <taxon>Candolleomyces</taxon>
    </lineage>
</organism>
<keyword evidence="2" id="KW-1185">Reference proteome</keyword>
<evidence type="ECO:0000313" key="1">
    <source>
        <dbReference type="EMBL" id="KAJ2927775.1"/>
    </source>
</evidence>
<dbReference type="AlphaFoldDB" id="A0A9W8JBB7"/>
<comment type="caution">
    <text evidence="1">The sequence shown here is derived from an EMBL/GenBank/DDBJ whole genome shotgun (WGS) entry which is preliminary data.</text>
</comment>
<gene>
    <name evidence="1" type="ORF">H1R20_g9328</name>
</gene>
<feature type="non-terminal residue" evidence="1">
    <location>
        <position position="618"/>
    </location>
</feature>
<dbReference type="EMBL" id="JANBPK010000961">
    <property type="protein sequence ID" value="KAJ2927775.1"/>
    <property type="molecule type" value="Genomic_DNA"/>
</dbReference>
<dbReference type="OrthoDB" id="3365698at2759"/>
<sequence>MKFRKILRRSDQPDLFVRHSNNNELSLDEQRIQTESKIKLLEADFCQLTGQSFSRDLQEDQLSKDARKCYNAIRFHLSLISKIGLVPPEVWERVFEFVVLTKPDVDRQYVESLCRVSRGWRAIVVGYPILWSRFPAFSYGGDSRIPNKKYKKDIQRLELYLSRSKNTPITFKYRYKFGDVTTWDLDKEKVFKMLLVLVEVAHRWESVRIEGPGETMRAVSLVKGKLPLLSTLVLILALPYSEEIRVDCFKSAPLLRHVELSASFQKREPQQTQGRLRISLPLSRLEKFRTIILLDTSYPSLFQDSYHSLIKLEYQIGSRTGRILAIPKATFSRLTKLYVTQYHGGVPIQPRDVLRHLMQLTLPSLTHLKVYDFHFRPSDRLYEIVIHLIRRSGCSLKNLRLDPNAGPESVTQFVDLLKLCPELEFMDVQTPTEEILQQFVLNRASPAPLIPKLKTLVFRPPRGTEWTILRKSVFVDPLNFMRVVRSRTQDLFEPDQPISGGETFHCLEEVRIMLPSSDGRSPSSGQLALFEDAALPPFDIKPEDGVVRVGRQEATPYRWCPIAPSAARFKFITDSARKKEEDQPDLAWNDALGCIDCNKPPLTVSGRFGITGVEKGWY</sequence>
<proteinExistence type="predicted"/>
<name>A0A9W8JBB7_9AGAR</name>